<keyword evidence="1" id="KW-0812">Transmembrane</keyword>
<dbReference type="InterPro" id="IPR045339">
    <property type="entry name" value="DUF6534"/>
</dbReference>
<dbReference type="Proteomes" id="UP000807353">
    <property type="component" value="Unassembled WGS sequence"/>
</dbReference>
<feature type="transmembrane region" description="Helical" evidence="1">
    <location>
        <begin position="84"/>
        <end position="106"/>
    </location>
</feature>
<feature type="transmembrane region" description="Helical" evidence="1">
    <location>
        <begin position="157"/>
        <end position="183"/>
    </location>
</feature>
<keyword evidence="4" id="KW-1185">Reference proteome</keyword>
<reference evidence="3" key="1">
    <citation type="submission" date="2020-11" db="EMBL/GenBank/DDBJ databases">
        <authorList>
            <consortium name="DOE Joint Genome Institute"/>
            <person name="Ahrendt S."/>
            <person name="Riley R."/>
            <person name="Andreopoulos W."/>
            <person name="Labutti K."/>
            <person name="Pangilinan J."/>
            <person name="Ruiz-Duenas F.J."/>
            <person name="Barrasa J.M."/>
            <person name="Sanchez-Garcia M."/>
            <person name="Camarero S."/>
            <person name="Miyauchi S."/>
            <person name="Serrano A."/>
            <person name="Linde D."/>
            <person name="Babiker R."/>
            <person name="Drula E."/>
            <person name="Ayuso-Fernandez I."/>
            <person name="Pacheco R."/>
            <person name="Padilla G."/>
            <person name="Ferreira P."/>
            <person name="Barriuso J."/>
            <person name="Kellner H."/>
            <person name="Castanera R."/>
            <person name="Alfaro M."/>
            <person name="Ramirez L."/>
            <person name="Pisabarro A.G."/>
            <person name="Kuo A."/>
            <person name="Tritt A."/>
            <person name="Lipzen A."/>
            <person name="He G."/>
            <person name="Yan M."/>
            <person name="Ng V."/>
            <person name="Cullen D."/>
            <person name="Martin F."/>
            <person name="Rosso M.-N."/>
            <person name="Henrissat B."/>
            <person name="Hibbett D."/>
            <person name="Martinez A.T."/>
            <person name="Grigoriev I.V."/>
        </authorList>
    </citation>
    <scope>NUCLEOTIDE SEQUENCE</scope>
    <source>
        <strain evidence="3">CBS 247.69</strain>
    </source>
</reference>
<keyword evidence="1" id="KW-0472">Membrane</keyword>
<dbReference type="PANTHER" id="PTHR40465">
    <property type="entry name" value="CHROMOSOME 1, WHOLE GENOME SHOTGUN SEQUENCE"/>
    <property type="match status" value="1"/>
</dbReference>
<evidence type="ECO:0000313" key="4">
    <source>
        <dbReference type="Proteomes" id="UP000807353"/>
    </source>
</evidence>
<accession>A0A9P6CP85</accession>
<dbReference type="Pfam" id="PF20152">
    <property type="entry name" value="DUF6534"/>
    <property type="match status" value="1"/>
</dbReference>
<keyword evidence="1" id="KW-1133">Transmembrane helix</keyword>
<dbReference type="PANTHER" id="PTHR40465:SF1">
    <property type="entry name" value="DUF6534 DOMAIN-CONTAINING PROTEIN"/>
    <property type="match status" value="1"/>
</dbReference>
<dbReference type="AlphaFoldDB" id="A0A9P6CP85"/>
<name>A0A9P6CP85_9AGAR</name>
<gene>
    <name evidence="3" type="ORF">BDZ94DRAFT_900411</name>
</gene>
<protein>
    <recommendedName>
        <fullName evidence="2">DUF6534 domain-containing protein</fullName>
    </recommendedName>
</protein>
<feature type="transmembrane region" description="Helical" evidence="1">
    <location>
        <begin position="228"/>
        <end position="249"/>
    </location>
</feature>
<comment type="caution">
    <text evidence="3">The sequence shown here is derived from an EMBL/GenBank/DDBJ whole genome shotgun (WGS) entry which is preliminary data.</text>
</comment>
<proteinExistence type="predicted"/>
<feature type="transmembrane region" description="Helical" evidence="1">
    <location>
        <begin position="14"/>
        <end position="35"/>
    </location>
</feature>
<evidence type="ECO:0000259" key="2">
    <source>
        <dbReference type="Pfam" id="PF20152"/>
    </source>
</evidence>
<evidence type="ECO:0000256" key="1">
    <source>
        <dbReference type="SAM" id="Phobius"/>
    </source>
</evidence>
<feature type="transmembrane region" description="Helical" evidence="1">
    <location>
        <begin position="118"/>
        <end position="137"/>
    </location>
</feature>
<feature type="transmembrane region" description="Helical" evidence="1">
    <location>
        <begin position="47"/>
        <end position="64"/>
    </location>
</feature>
<organism evidence="3 4">
    <name type="scientific">Collybia nuda</name>
    <dbReference type="NCBI Taxonomy" id="64659"/>
    <lineage>
        <taxon>Eukaryota</taxon>
        <taxon>Fungi</taxon>
        <taxon>Dikarya</taxon>
        <taxon>Basidiomycota</taxon>
        <taxon>Agaricomycotina</taxon>
        <taxon>Agaricomycetes</taxon>
        <taxon>Agaricomycetidae</taxon>
        <taxon>Agaricales</taxon>
        <taxon>Tricholomatineae</taxon>
        <taxon>Clitocybaceae</taxon>
        <taxon>Collybia</taxon>
    </lineage>
</organism>
<feature type="domain" description="DUF6534" evidence="2">
    <location>
        <begin position="168"/>
        <end position="252"/>
    </location>
</feature>
<feature type="transmembrane region" description="Helical" evidence="1">
    <location>
        <begin position="195"/>
        <end position="222"/>
    </location>
</feature>
<dbReference type="OrthoDB" id="2536347at2759"/>
<sequence>MDNEILEKGAGPLLVAYLASWGFQGVLCVQVYQYYRAFPNDRPFLKILVYGVFTLEVVQTILVARDAFDTFVVGFADLTTLSNIRLLWLSFPVLGGIVGSMCRLFLIYRLHILSKSWVSTLSATILAVVTEVAAILTGVEFSTAGSFISTYGQRKTYIVIGLWGGSGAACDAFITASMVYYLLHQKAKFKRTRARIAFLIVTIVETGALTAAISTLNFLLFICIKWSSYFIIPLMIVAKLYSNTMLLALNNRISIVGGRNEHINPDYSLNMHDPSQREFHHDPEGKSTRRGNIEVQENSTSIDQLGFSCDQNSEIARPTNITIKAGSGVVVY</sequence>
<dbReference type="EMBL" id="MU150235">
    <property type="protein sequence ID" value="KAF9467739.1"/>
    <property type="molecule type" value="Genomic_DNA"/>
</dbReference>
<evidence type="ECO:0000313" key="3">
    <source>
        <dbReference type="EMBL" id="KAF9467739.1"/>
    </source>
</evidence>